<dbReference type="EMBL" id="JAHCDA010000001">
    <property type="protein sequence ID" value="MBS7809986.1"/>
    <property type="molecule type" value="Genomic_DNA"/>
</dbReference>
<keyword evidence="6" id="KW-0227">DNA damage</keyword>
<evidence type="ECO:0000256" key="6">
    <source>
        <dbReference type="ARBA" id="ARBA00022763"/>
    </source>
</evidence>
<evidence type="ECO:0000256" key="12">
    <source>
        <dbReference type="ARBA" id="ARBA00038905"/>
    </source>
</evidence>
<feature type="domain" description="Nudix hydrolase" evidence="18">
    <location>
        <begin position="192"/>
        <end position="320"/>
    </location>
</feature>
<sequence length="322" mass="35376">MDTSTSMAATGASLPIVTARLLLRRLVAEDAAAVTRLVNDYSVAGNLARVPFPYREQLAQEWIASAGAQIDSKDAYHLAITRDGALVGCIGLTLRRNALPEIGYWIGRKFWGQGLAREAAAALLDWAQTELGLVEVEADVLTDNLASQAVLRHLGFVESGSGVQQFLSRNRKMPVLMFRRVAEPPKPPAPKPVLLVVACALVDSDGRILLAQRPKGKQLEGLWEFPGGKLNDGETPEAALIRELREELSIETQESCLSPLFFASHAYEKFHLLMPLYICRKWQGRVTSAEGQALAWVRPEKLADYPMPPADVPLVALLRDFL</sequence>
<comment type="caution">
    <text evidence="19">The sequence shown here is derived from an EMBL/GenBank/DDBJ whole genome shotgun (WGS) entry which is preliminary data.</text>
</comment>
<evidence type="ECO:0000256" key="9">
    <source>
        <dbReference type="ARBA" id="ARBA00023204"/>
    </source>
</evidence>
<dbReference type="PRINTS" id="PR00502">
    <property type="entry name" value="NUDIXFAMILY"/>
</dbReference>
<keyword evidence="7" id="KW-0378">Hydrolase</keyword>
<dbReference type="PROSITE" id="PS51186">
    <property type="entry name" value="GNAT"/>
    <property type="match status" value="1"/>
</dbReference>
<evidence type="ECO:0000256" key="11">
    <source>
        <dbReference type="ARBA" id="ARBA00036904"/>
    </source>
</evidence>
<evidence type="ECO:0000256" key="13">
    <source>
        <dbReference type="ARBA" id="ARBA00040794"/>
    </source>
</evidence>
<dbReference type="EC" id="3.6.1.55" evidence="12"/>
<comment type="cofactor">
    <cofactor evidence="1">
        <name>Mg(2+)</name>
        <dbReference type="ChEBI" id="CHEBI:18420"/>
    </cofactor>
</comment>
<evidence type="ECO:0000256" key="10">
    <source>
        <dbReference type="ARBA" id="ARBA00035861"/>
    </source>
</evidence>
<comment type="catalytic activity">
    <reaction evidence="10">
        <text>8-oxo-dGTP + H2O = 8-oxo-dGMP + diphosphate + H(+)</text>
        <dbReference type="Rhea" id="RHEA:31575"/>
        <dbReference type="ChEBI" id="CHEBI:15377"/>
        <dbReference type="ChEBI" id="CHEBI:15378"/>
        <dbReference type="ChEBI" id="CHEBI:33019"/>
        <dbReference type="ChEBI" id="CHEBI:63224"/>
        <dbReference type="ChEBI" id="CHEBI:77896"/>
        <dbReference type="EC" id="3.6.1.55"/>
    </reaction>
</comment>
<evidence type="ECO:0000256" key="7">
    <source>
        <dbReference type="ARBA" id="ARBA00022801"/>
    </source>
</evidence>
<reference evidence="19 20" key="1">
    <citation type="submission" date="2021-05" db="EMBL/GenBank/DDBJ databases">
        <title>Roseococcus sp. XZZS9, whole genome shotgun sequencing project.</title>
        <authorList>
            <person name="Zhao G."/>
            <person name="Shen L."/>
        </authorList>
    </citation>
    <scope>NUCLEOTIDE SEQUENCE [LARGE SCALE GENOMIC DNA]</scope>
    <source>
        <strain evidence="19 20">XZZS9</strain>
    </source>
</reference>
<evidence type="ECO:0000256" key="2">
    <source>
        <dbReference type="ARBA" id="ARBA00005582"/>
    </source>
</evidence>
<dbReference type="Pfam" id="PF13302">
    <property type="entry name" value="Acetyltransf_3"/>
    <property type="match status" value="1"/>
</dbReference>
<evidence type="ECO:0000256" key="4">
    <source>
        <dbReference type="ARBA" id="ARBA00022705"/>
    </source>
</evidence>
<protein>
    <recommendedName>
        <fullName evidence="13">8-oxo-dGTP diphosphatase</fullName>
        <ecNumber evidence="12">3.6.1.55</ecNumber>
    </recommendedName>
    <alternativeName>
        <fullName evidence="16">7,8-dihydro-8-oxoguanine-triphosphatase</fullName>
    </alternativeName>
    <alternativeName>
        <fullName evidence="15">Mutator protein MutT</fullName>
    </alternativeName>
    <alternativeName>
        <fullName evidence="14">dGTP pyrophosphohydrolase</fullName>
    </alternativeName>
</protein>
<dbReference type="Gene3D" id="3.40.630.30">
    <property type="match status" value="1"/>
</dbReference>
<feature type="domain" description="N-acetyltransferase" evidence="17">
    <location>
        <begin position="21"/>
        <end position="182"/>
    </location>
</feature>
<dbReference type="InterPro" id="IPR047127">
    <property type="entry name" value="MutT-like"/>
</dbReference>
<gene>
    <name evidence="19" type="ORF">KHU32_03490</name>
</gene>
<dbReference type="PANTHER" id="PTHR47707">
    <property type="entry name" value="8-OXO-DGTP DIPHOSPHATASE"/>
    <property type="match status" value="1"/>
</dbReference>
<dbReference type="InterPro" id="IPR029119">
    <property type="entry name" value="MutY_C"/>
</dbReference>
<keyword evidence="8" id="KW-0460">Magnesium</keyword>
<organism evidence="19 20">
    <name type="scientific">Roseococcus pinisoli</name>
    <dbReference type="NCBI Taxonomy" id="2835040"/>
    <lineage>
        <taxon>Bacteria</taxon>
        <taxon>Pseudomonadati</taxon>
        <taxon>Pseudomonadota</taxon>
        <taxon>Alphaproteobacteria</taxon>
        <taxon>Acetobacterales</taxon>
        <taxon>Roseomonadaceae</taxon>
        <taxon>Roseococcus</taxon>
    </lineage>
</organism>
<keyword evidence="19" id="KW-0012">Acyltransferase</keyword>
<dbReference type="Pfam" id="PF14815">
    <property type="entry name" value="NUDIX_4"/>
    <property type="match status" value="1"/>
</dbReference>
<evidence type="ECO:0000259" key="17">
    <source>
        <dbReference type="PROSITE" id="PS51186"/>
    </source>
</evidence>
<keyword evidence="20" id="KW-1185">Reference proteome</keyword>
<evidence type="ECO:0000256" key="16">
    <source>
        <dbReference type="ARBA" id="ARBA00042798"/>
    </source>
</evidence>
<dbReference type="InterPro" id="IPR000086">
    <property type="entry name" value="NUDIX_hydrolase_dom"/>
</dbReference>
<accession>A0ABS5Q8K0</accession>
<dbReference type="InterPro" id="IPR020476">
    <property type="entry name" value="Nudix_hydrolase"/>
</dbReference>
<proteinExistence type="inferred from homology"/>
<dbReference type="InterPro" id="IPR016181">
    <property type="entry name" value="Acyl_CoA_acyltransferase"/>
</dbReference>
<evidence type="ECO:0000256" key="5">
    <source>
        <dbReference type="ARBA" id="ARBA00022723"/>
    </source>
</evidence>
<dbReference type="PANTHER" id="PTHR47707:SF1">
    <property type="entry name" value="NUDIX HYDROLASE FAMILY PROTEIN"/>
    <property type="match status" value="1"/>
</dbReference>
<comment type="similarity">
    <text evidence="2">Belongs to the Nudix hydrolase family.</text>
</comment>
<evidence type="ECO:0000313" key="19">
    <source>
        <dbReference type="EMBL" id="MBS7809986.1"/>
    </source>
</evidence>
<dbReference type="PROSITE" id="PS51462">
    <property type="entry name" value="NUDIX"/>
    <property type="match status" value="1"/>
</dbReference>
<comment type="catalytic activity">
    <reaction evidence="11">
        <text>8-oxo-GTP + H2O = 8-oxo-GMP + diphosphate + H(+)</text>
        <dbReference type="Rhea" id="RHEA:67616"/>
        <dbReference type="ChEBI" id="CHEBI:15377"/>
        <dbReference type="ChEBI" id="CHEBI:15378"/>
        <dbReference type="ChEBI" id="CHEBI:33019"/>
        <dbReference type="ChEBI" id="CHEBI:143553"/>
        <dbReference type="ChEBI" id="CHEBI:145694"/>
    </reaction>
</comment>
<evidence type="ECO:0000256" key="8">
    <source>
        <dbReference type="ARBA" id="ARBA00022842"/>
    </source>
</evidence>
<keyword evidence="5" id="KW-0479">Metal-binding</keyword>
<dbReference type="CDD" id="cd03425">
    <property type="entry name" value="NUDIX_MutT_NudA_like"/>
    <property type="match status" value="1"/>
</dbReference>
<keyword evidence="19" id="KW-0808">Transferase</keyword>
<dbReference type="SUPFAM" id="SSF55811">
    <property type="entry name" value="Nudix"/>
    <property type="match status" value="1"/>
</dbReference>
<evidence type="ECO:0000256" key="15">
    <source>
        <dbReference type="ARBA" id="ARBA00041979"/>
    </source>
</evidence>
<keyword evidence="3" id="KW-0515">Mutator protein</keyword>
<dbReference type="InterPro" id="IPR015797">
    <property type="entry name" value="NUDIX_hydrolase-like_dom_sf"/>
</dbReference>
<name>A0ABS5Q8K0_9PROT</name>
<evidence type="ECO:0000313" key="20">
    <source>
        <dbReference type="Proteomes" id="UP000766336"/>
    </source>
</evidence>
<dbReference type="Gene3D" id="3.90.79.10">
    <property type="entry name" value="Nucleoside Triphosphate Pyrophosphohydrolase"/>
    <property type="match status" value="1"/>
</dbReference>
<dbReference type="GO" id="GO:0016746">
    <property type="term" value="F:acyltransferase activity"/>
    <property type="evidence" value="ECO:0007669"/>
    <property type="project" value="UniProtKB-KW"/>
</dbReference>
<evidence type="ECO:0000259" key="18">
    <source>
        <dbReference type="PROSITE" id="PS51462"/>
    </source>
</evidence>
<dbReference type="SUPFAM" id="SSF55729">
    <property type="entry name" value="Acyl-CoA N-acyltransferases (Nat)"/>
    <property type="match status" value="1"/>
</dbReference>
<keyword evidence="4" id="KW-0235">DNA replication</keyword>
<dbReference type="Proteomes" id="UP000766336">
    <property type="component" value="Unassembled WGS sequence"/>
</dbReference>
<dbReference type="InterPro" id="IPR000182">
    <property type="entry name" value="GNAT_dom"/>
</dbReference>
<keyword evidence="9" id="KW-0234">DNA repair</keyword>
<evidence type="ECO:0000256" key="3">
    <source>
        <dbReference type="ARBA" id="ARBA00022457"/>
    </source>
</evidence>
<evidence type="ECO:0000256" key="14">
    <source>
        <dbReference type="ARBA" id="ARBA00041592"/>
    </source>
</evidence>
<evidence type="ECO:0000256" key="1">
    <source>
        <dbReference type="ARBA" id="ARBA00001946"/>
    </source>
</evidence>